<proteinExistence type="inferred from homology"/>
<organism evidence="5 6">
    <name type="scientific">Chloropsis hardwickii</name>
    <dbReference type="NCBI Taxonomy" id="667144"/>
    <lineage>
        <taxon>Eukaryota</taxon>
        <taxon>Metazoa</taxon>
        <taxon>Chordata</taxon>
        <taxon>Craniata</taxon>
        <taxon>Vertebrata</taxon>
        <taxon>Euteleostomi</taxon>
        <taxon>Archelosauria</taxon>
        <taxon>Archosauria</taxon>
        <taxon>Dinosauria</taxon>
        <taxon>Saurischia</taxon>
        <taxon>Theropoda</taxon>
        <taxon>Coelurosauria</taxon>
        <taxon>Aves</taxon>
        <taxon>Neognathae</taxon>
        <taxon>Neoaves</taxon>
        <taxon>Telluraves</taxon>
        <taxon>Australaves</taxon>
        <taxon>Passeriformes</taxon>
        <taxon>Corvoidea</taxon>
        <taxon>Irenidae</taxon>
        <taxon>Chloropsis</taxon>
    </lineage>
</organism>
<accession>A0A850VAT2</accession>
<reference evidence="5" key="1">
    <citation type="submission" date="2019-10" db="EMBL/GenBank/DDBJ databases">
        <title>Bird 10,000 Genomes (B10K) Project - Family phase.</title>
        <authorList>
            <person name="Zhang G."/>
        </authorList>
    </citation>
    <scope>NUCLEOTIDE SEQUENCE</scope>
    <source>
        <strain evidence="5">B10K-IZ-033-78</strain>
        <tissue evidence="5">Muscle</tissue>
    </source>
</reference>
<dbReference type="PANTHER" id="PTHR13375">
    <property type="entry name" value="FMS INTERACTING PROTEIN"/>
    <property type="match status" value="1"/>
</dbReference>
<evidence type="ECO:0000256" key="4">
    <source>
        <dbReference type="SAM" id="MobiDB-lite"/>
    </source>
</evidence>
<dbReference type="InterPro" id="IPR019163">
    <property type="entry name" value="THO_Thoc5"/>
</dbReference>
<evidence type="ECO:0000256" key="2">
    <source>
        <dbReference type="ARBA" id="ARBA00008044"/>
    </source>
</evidence>
<feature type="non-terminal residue" evidence="5">
    <location>
        <position position="666"/>
    </location>
</feature>
<evidence type="ECO:0000313" key="6">
    <source>
        <dbReference type="Proteomes" id="UP000640999"/>
    </source>
</evidence>
<sequence>MSSESSKKRKPKVIRTDGVPAEGKRGKGDTDQDVRYYSEESEVDLRDPIKDYELYRETCQELQRLMAEIQELKSRGIKENVRRGLHVCCNSCVHFMTLKKLNRLAHIRLKKGRDQTHEAKQKVDAYHLQLQNLLYEVMHLQKEITKCLEFKAGMLGLIIQVDPSRFRAVVCGSDRIPTPRLAEKYKECLTSKEKILKEIEVKKEYLSSLQPRLNSIMQASLPVQEYLFMPFDQAHKQYETARHLPPPLYVLFVQASAYGQACDKKLVVAIEGSVEEAKALYKPPEDSQGDFLEGQDSNCEFHLVPGREETALLLELGESHSGLELMKLIIPFCGLEACSWRDEEPRLLLTDLSSLSARDLLSPDSLLNCLYPGDHGRKTPNPANQFQFDKVGILTLSDYVTELGHPYVWVQKLGGLHFPKDQPQAWHKPLPSPPQHWAEHTVAADNSLSASHMELTVKLLRSRLQSRLALHKQFASLGECWAPHPSLGPGLQWQGPTRLPTLPWGQGCSGRVLPGSPPFPGDRAAVAGSSCREASLPCSAKLQVAMVLNPSYSKLQPIFSQRLSWEGQVEIQACANLIPVFQAMESEVNVYYKELWGPKPGYQLLTNQLQRLCMVLDVYLETEPHDPSVEGPKEFPQEKMCLRLVRGPLRLKPFKFNYPQGFFSHR</sequence>
<dbReference type="EMBL" id="WEIW01004063">
    <property type="protein sequence ID" value="NWH41485.1"/>
    <property type="molecule type" value="Genomic_DNA"/>
</dbReference>
<evidence type="ECO:0000256" key="1">
    <source>
        <dbReference type="ARBA" id="ARBA00004123"/>
    </source>
</evidence>
<keyword evidence="6" id="KW-1185">Reference proteome</keyword>
<comment type="caution">
    <text evidence="5">The sequence shown here is derived from an EMBL/GenBank/DDBJ whole genome shotgun (WGS) entry which is preliminary data.</text>
</comment>
<name>A0A850VAT2_9CORV</name>
<dbReference type="Proteomes" id="UP000640999">
    <property type="component" value="Unassembled WGS sequence"/>
</dbReference>
<keyword evidence="3" id="KW-0539">Nucleus</keyword>
<feature type="region of interest" description="Disordered" evidence="4">
    <location>
        <begin position="1"/>
        <end position="39"/>
    </location>
</feature>
<dbReference type="GO" id="GO:0003729">
    <property type="term" value="F:mRNA binding"/>
    <property type="evidence" value="ECO:0007669"/>
    <property type="project" value="TreeGrafter"/>
</dbReference>
<dbReference type="GO" id="GO:0006406">
    <property type="term" value="P:mRNA export from nucleus"/>
    <property type="evidence" value="ECO:0007669"/>
    <property type="project" value="TreeGrafter"/>
</dbReference>
<gene>
    <name evidence="5" type="primary">Thoc5</name>
    <name evidence="5" type="ORF">CHLHAR_R05418</name>
</gene>
<dbReference type="AlphaFoldDB" id="A0A850VAT2"/>
<dbReference type="GO" id="GO:0000445">
    <property type="term" value="C:THO complex part of transcription export complex"/>
    <property type="evidence" value="ECO:0007669"/>
    <property type="project" value="TreeGrafter"/>
</dbReference>
<dbReference type="Pfam" id="PF09766">
    <property type="entry name" value="FmiP_Thoc5"/>
    <property type="match status" value="3"/>
</dbReference>
<feature type="compositionally biased region" description="Basic and acidic residues" evidence="4">
    <location>
        <begin position="22"/>
        <end position="39"/>
    </location>
</feature>
<comment type="similarity">
    <text evidence="2">Belongs to the THOC5 family.</text>
</comment>
<comment type="subcellular location">
    <subcellularLocation>
        <location evidence="1">Nucleus</location>
    </subcellularLocation>
</comment>
<feature type="non-terminal residue" evidence="5">
    <location>
        <position position="1"/>
    </location>
</feature>
<evidence type="ECO:0000313" key="5">
    <source>
        <dbReference type="EMBL" id="NWH41485.1"/>
    </source>
</evidence>
<evidence type="ECO:0000256" key="3">
    <source>
        <dbReference type="ARBA" id="ARBA00023242"/>
    </source>
</evidence>
<protein>
    <submittedName>
        <fullName evidence="5">THOC5 protein</fullName>
    </submittedName>
</protein>
<dbReference type="PANTHER" id="PTHR13375:SF3">
    <property type="entry name" value="THO COMPLEX SUBUNIT 5 HOMOLOG"/>
    <property type="match status" value="1"/>
</dbReference>
<dbReference type="OrthoDB" id="20582at2759"/>